<dbReference type="Pfam" id="PF09413">
    <property type="entry name" value="DUF2007"/>
    <property type="match status" value="1"/>
</dbReference>
<dbReference type="InterPro" id="IPR001876">
    <property type="entry name" value="Znf_RanBP2"/>
</dbReference>
<dbReference type="GO" id="GO:0008270">
    <property type="term" value="F:zinc ion binding"/>
    <property type="evidence" value="ECO:0007669"/>
    <property type="project" value="UniProtKB-KW"/>
</dbReference>
<organism evidence="5">
    <name type="scientific">marine metagenome</name>
    <dbReference type="NCBI Taxonomy" id="408172"/>
    <lineage>
        <taxon>unclassified sequences</taxon>
        <taxon>metagenomes</taxon>
        <taxon>ecological metagenomes</taxon>
    </lineage>
</organism>
<sequence length="103" mass="11795">MDYEIIYKAANSREAHFIKGLLKQYSIESELLGENLSIGVGELPVDVLQIDILVPKDQIKKSKNIISDYENNLSLDKSKENWECPSCKEINPSSFEICWNCKE</sequence>
<proteinExistence type="predicted"/>
<dbReference type="InterPro" id="IPR011322">
    <property type="entry name" value="N-reg_PII-like_a/b"/>
</dbReference>
<dbReference type="PROSITE" id="PS01358">
    <property type="entry name" value="ZF_RANBP2_1"/>
    <property type="match status" value="1"/>
</dbReference>
<keyword evidence="2" id="KW-0863">Zinc-finger</keyword>
<dbReference type="AlphaFoldDB" id="A0A383CMV3"/>
<protein>
    <recommendedName>
        <fullName evidence="4">RanBP2-type domain-containing protein</fullName>
    </recommendedName>
</protein>
<gene>
    <name evidence="5" type="ORF">METZ01_LOCUS486253</name>
</gene>
<keyword evidence="3" id="KW-0862">Zinc</keyword>
<keyword evidence="1" id="KW-0479">Metal-binding</keyword>
<dbReference type="SUPFAM" id="SSF54913">
    <property type="entry name" value="GlnB-like"/>
    <property type="match status" value="1"/>
</dbReference>
<evidence type="ECO:0000256" key="2">
    <source>
        <dbReference type="ARBA" id="ARBA00022771"/>
    </source>
</evidence>
<dbReference type="InterPro" id="IPR018551">
    <property type="entry name" value="DUF2007"/>
</dbReference>
<name>A0A383CMV3_9ZZZZ</name>
<evidence type="ECO:0000313" key="5">
    <source>
        <dbReference type="EMBL" id="SVE33399.1"/>
    </source>
</evidence>
<dbReference type="Gene3D" id="3.30.70.790">
    <property type="entry name" value="UreE, C-terminal domain"/>
    <property type="match status" value="1"/>
</dbReference>
<accession>A0A383CMV3</accession>
<reference evidence="5" key="1">
    <citation type="submission" date="2018-05" db="EMBL/GenBank/DDBJ databases">
        <authorList>
            <person name="Lanie J.A."/>
            <person name="Ng W.-L."/>
            <person name="Kazmierczak K.M."/>
            <person name="Andrzejewski T.M."/>
            <person name="Davidsen T.M."/>
            <person name="Wayne K.J."/>
            <person name="Tettelin H."/>
            <person name="Glass J.I."/>
            <person name="Rusch D."/>
            <person name="Podicherti R."/>
            <person name="Tsui H.-C.T."/>
            <person name="Winkler M.E."/>
        </authorList>
    </citation>
    <scope>NUCLEOTIDE SEQUENCE</scope>
</reference>
<evidence type="ECO:0000256" key="1">
    <source>
        <dbReference type="ARBA" id="ARBA00022723"/>
    </source>
</evidence>
<evidence type="ECO:0000256" key="3">
    <source>
        <dbReference type="ARBA" id="ARBA00022833"/>
    </source>
</evidence>
<evidence type="ECO:0000259" key="4">
    <source>
        <dbReference type="PROSITE" id="PS01358"/>
    </source>
</evidence>
<dbReference type="EMBL" id="UINC01210091">
    <property type="protein sequence ID" value="SVE33399.1"/>
    <property type="molecule type" value="Genomic_DNA"/>
</dbReference>
<feature type="domain" description="RanBP2-type" evidence="4">
    <location>
        <begin position="82"/>
        <end position="101"/>
    </location>
</feature>